<dbReference type="GO" id="GO:0016705">
    <property type="term" value="F:oxidoreductase activity, acting on paired donors, with incorporation or reduction of molecular oxygen"/>
    <property type="evidence" value="ECO:0007669"/>
    <property type="project" value="UniProtKB-ARBA"/>
</dbReference>
<accession>A0A2T2X442</accession>
<dbReference type="SUPFAM" id="SSF50022">
    <property type="entry name" value="ISP domain"/>
    <property type="match status" value="1"/>
</dbReference>
<protein>
    <submittedName>
        <fullName evidence="6">(2Fe-2S)-binding protein</fullName>
    </submittedName>
</protein>
<dbReference type="InterPro" id="IPR036922">
    <property type="entry name" value="Rieske_2Fe-2S_sf"/>
</dbReference>
<dbReference type="Pfam" id="PF00355">
    <property type="entry name" value="Rieske"/>
    <property type="match status" value="1"/>
</dbReference>
<gene>
    <name evidence="6" type="ORF">C7B47_02700</name>
</gene>
<dbReference type="GO" id="GO:0046872">
    <property type="term" value="F:metal ion binding"/>
    <property type="evidence" value="ECO:0007669"/>
    <property type="project" value="UniProtKB-KW"/>
</dbReference>
<sequence length="108" mass="12229">MANLAKWVRVASVEELKEQNPLLVVLDNEDVALYRVKDQYFATDDLCSHAEASLAEGDLKGYLIHCPRHGGQFDVRTGEAKHFPAYAPIRTYPVKVDGHDIFIDTERE</sequence>
<dbReference type="GO" id="GO:0051537">
    <property type="term" value="F:2 iron, 2 sulfur cluster binding"/>
    <property type="evidence" value="ECO:0007669"/>
    <property type="project" value="UniProtKB-KW"/>
</dbReference>
<keyword evidence="3" id="KW-0408">Iron</keyword>
<evidence type="ECO:0000256" key="4">
    <source>
        <dbReference type="ARBA" id="ARBA00023014"/>
    </source>
</evidence>
<feature type="domain" description="Rieske" evidence="5">
    <location>
        <begin position="7"/>
        <end position="103"/>
    </location>
</feature>
<dbReference type="GO" id="GO:0004497">
    <property type="term" value="F:monooxygenase activity"/>
    <property type="evidence" value="ECO:0007669"/>
    <property type="project" value="UniProtKB-ARBA"/>
</dbReference>
<reference evidence="6 7" key="1">
    <citation type="journal article" date="2014" name="BMC Genomics">
        <title>Comparison of environmental and isolate Sulfobacillus genomes reveals diverse carbon, sulfur, nitrogen, and hydrogen metabolisms.</title>
        <authorList>
            <person name="Justice N.B."/>
            <person name="Norman A."/>
            <person name="Brown C.T."/>
            <person name="Singh A."/>
            <person name="Thomas B.C."/>
            <person name="Banfield J.F."/>
        </authorList>
    </citation>
    <scope>NUCLEOTIDE SEQUENCE [LARGE SCALE GENOMIC DNA]</scope>
    <source>
        <strain evidence="6">AMDSBA5</strain>
    </source>
</reference>
<evidence type="ECO:0000259" key="5">
    <source>
        <dbReference type="PROSITE" id="PS51296"/>
    </source>
</evidence>
<keyword evidence="2" id="KW-0479">Metal-binding</keyword>
<evidence type="ECO:0000256" key="3">
    <source>
        <dbReference type="ARBA" id="ARBA00023004"/>
    </source>
</evidence>
<dbReference type="EMBL" id="PXYX01000003">
    <property type="protein sequence ID" value="PSR29247.1"/>
    <property type="molecule type" value="Genomic_DNA"/>
</dbReference>
<dbReference type="CDD" id="cd03528">
    <property type="entry name" value="Rieske_RO_ferredoxin"/>
    <property type="match status" value="1"/>
</dbReference>
<keyword evidence="4" id="KW-0411">Iron-sulfur</keyword>
<dbReference type="PROSITE" id="PS51296">
    <property type="entry name" value="RIESKE"/>
    <property type="match status" value="1"/>
</dbReference>
<dbReference type="PANTHER" id="PTHR21496:SF23">
    <property type="entry name" value="3-PHENYLPROPIONATE_CINNAMIC ACID DIOXYGENASE FERREDOXIN SUBUNIT"/>
    <property type="match status" value="1"/>
</dbReference>
<organism evidence="6 7">
    <name type="scientific">Sulfobacillus thermosulfidooxidans</name>
    <dbReference type="NCBI Taxonomy" id="28034"/>
    <lineage>
        <taxon>Bacteria</taxon>
        <taxon>Bacillati</taxon>
        <taxon>Bacillota</taxon>
        <taxon>Clostridia</taxon>
        <taxon>Eubacteriales</taxon>
        <taxon>Clostridiales Family XVII. Incertae Sedis</taxon>
        <taxon>Sulfobacillus</taxon>
    </lineage>
</organism>
<dbReference type="Gene3D" id="2.102.10.10">
    <property type="entry name" value="Rieske [2Fe-2S] iron-sulphur domain"/>
    <property type="match status" value="1"/>
</dbReference>
<dbReference type="AlphaFoldDB" id="A0A2T2X442"/>
<evidence type="ECO:0000313" key="6">
    <source>
        <dbReference type="EMBL" id="PSR29247.1"/>
    </source>
</evidence>
<evidence type="ECO:0000313" key="7">
    <source>
        <dbReference type="Proteomes" id="UP000242705"/>
    </source>
</evidence>
<keyword evidence="1" id="KW-0001">2Fe-2S</keyword>
<evidence type="ECO:0000256" key="1">
    <source>
        <dbReference type="ARBA" id="ARBA00022714"/>
    </source>
</evidence>
<name>A0A2T2X442_SULTH</name>
<evidence type="ECO:0000256" key="2">
    <source>
        <dbReference type="ARBA" id="ARBA00022723"/>
    </source>
</evidence>
<dbReference type="PANTHER" id="PTHR21496">
    <property type="entry name" value="FERREDOXIN-RELATED"/>
    <property type="match status" value="1"/>
</dbReference>
<proteinExistence type="predicted"/>
<dbReference type="Proteomes" id="UP000242705">
    <property type="component" value="Unassembled WGS sequence"/>
</dbReference>
<dbReference type="InterPro" id="IPR017941">
    <property type="entry name" value="Rieske_2Fe-2S"/>
</dbReference>
<comment type="caution">
    <text evidence="6">The sequence shown here is derived from an EMBL/GenBank/DDBJ whole genome shotgun (WGS) entry which is preliminary data.</text>
</comment>